<dbReference type="InterPro" id="IPR050391">
    <property type="entry name" value="Mito_Metabolite_Transporter"/>
</dbReference>
<sequence>MKNSYKWILCGSIATTIMYPLTTVKFYQQMCSKPVSFLSILTRYSRDLRYFKNIMKFRFGLLSALAADSISRFCEVYKFEMVYKFSESQTRPSVLYLLLVGGAVGVAGSFLRTPFEVIMRRVACDSFHSNSSKAEKNDHSYAFSMAEIIRIEGWGKLWCGIAPTIIMSILGNAMVAVVVTESWDLFVWQKYDFYGHVAAVTVLVAVTSLILTPFDHTLTIMQTRKEVMKKNDITDMIETIGKISKQNSLWDLWRSRNYLFTHLMLHAVIRYYLFFICATE</sequence>
<dbReference type="GO" id="GO:0016020">
    <property type="term" value="C:membrane"/>
    <property type="evidence" value="ECO:0007669"/>
    <property type="project" value="UniProtKB-SubCell"/>
</dbReference>
<comment type="caution">
    <text evidence="11">The sequence shown here is derived from an EMBL/GenBank/DDBJ whole genome shotgun (WGS) entry which is preliminary data.</text>
</comment>
<feature type="repeat" description="Solcar" evidence="8">
    <location>
        <begin position="92"/>
        <end position="185"/>
    </location>
</feature>
<accession>A0ABD2XH85</accession>
<evidence type="ECO:0000256" key="6">
    <source>
        <dbReference type="ARBA" id="ARBA00022989"/>
    </source>
</evidence>
<keyword evidence="7 8" id="KW-0472">Membrane</keyword>
<evidence type="ECO:0000256" key="8">
    <source>
        <dbReference type="PROSITE-ProRule" id="PRU00282"/>
    </source>
</evidence>
<evidence type="ECO:0000256" key="10">
    <source>
        <dbReference type="SAM" id="Phobius"/>
    </source>
</evidence>
<evidence type="ECO:0000256" key="7">
    <source>
        <dbReference type="ARBA" id="ARBA00023136"/>
    </source>
</evidence>
<protein>
    <recommendedName>
        <fullName evidence="13">Solute carrier family 40 protein</fullName>
    </recommendedName>
</protein>
<evidence type="ECO:0008006" key="13">
    <source>
        <dbReference type="Google" id="ProtNLM"/>
    </source>
</evidence>
<feature type="transmembrane region" description="Helical" evidence="10">
    <location>
        <begin position="193"/>
        <end position="214"/>
    </location>
</feature>
<proteinExistence type="inferred from homology"/>
<comment type="subcellular location">
    <subcellularLocation>
        <location evidence="1">Membrane</location>
        <topology evidence="1">Multi-pass membrane protein</topology>
    </subcellularLocation>
</comment>
<dbReference type="EMBL" id="JBJJXI010000023">
    <property type="protein sequence ID" value="KAL3404626.1"/>
    <property type="molecule type" value="Genomic_DNA"/>
</dbReference>
<keyword evidence="5" id="KW-0677">Repeat</keyword>
<keyword evidence="3 9" id="KW-0813">Transport</keyword>
<keyword evidence="6 10" id="KW-1133">Transmembrane helix</keyword>
<evidence type="ECO:0000256" key="1">
    <source>
        <dbReference type="ARBA" id="ARBA00004141"/>
    </source>
</evidence>
<dbReference type="InterPro" id="IPR018108">
    <property type="entry name" value="MCP_transmembrane"/>
</dbReference>
<dbReference type="AlphaFoldDB" id="A0ABD2XH85"/>
<dbReference type="Pfam" id="PF00153">
    <property type="entry name" value="Mito_carr"/>
    <property type="match status" value="1"/>
</dbReference>
<dbReference type="SUPFAM" id="SSF103506">
    <property type="entry name" value="Mitochondrial carrier"/>
    <property type="match status" value="1"/>
</dbReference>
<evidence type="ECO:0000256" key="9">
    <source>
        <dbReference type="RuleBase" id="RU000488"/>
    </source>
</evidence>
<keyword evidence="12" id="KW-1185">Reference proteome</keyword>
<gene>
    <name evidence="11" type="ORF">TKK_002687</name>
</gene>
<dbReference type="Gene3D" id="1.50.40.10">
    <property type="entry name" value="Mitochondrial carrier domain"/>
    <property type="match status" value="1"/>
</dbReference>
<dbReference type="InterPro" id="IPR023395">
    <property type="entry name" value="MCP_dom_sf"/>
</dbReference>
<name>A0ABD2XH85_9HYME</name>
<evidence type="ECO:0000256" key="5">
    <source>
        <dbReference type="ARBA" id="ARBA00022737"/>
    </source>
</evidence>
<comment type="similarity">
    <text evidence="2 9">Belongs to the mitochondrial carrier (TC 2.A.29) family.</text>
</comment>
<feature type="transmembrane region" description="Helical" evidence="10">
    <location>
        <begin position="157"/>
        <end position="178"/>
    </location>
</feature>
<evidence type="ECO:0000256" key="4">
    <source>
        <dbReference type="ARBA" id="ARBA00022692"/>
    </source>
</evidence>
<reference evidence="11 12" key="1">
    <citation type="journal article" date="2024" name="bioRxiv">
        <title>A reference genome for Trichogramma kaykai: A tiny desert-dwelling parasitoid wasp with competing sex-ratio distorters.</title>
        <authorList>
            <person name="Culotta J."/>
            <person name="Lindsey A.R."/>
        </authorList>
    </citation>
    <scope>NUCLEOTIDE SEQUENCE [LARGE SCALE GENOMIC DNA]</scope>
    <source>
        <strain evidence="11 12">KSX58</strain>
    </source>
</reference>
<organism evidence="11 12">
    <name type="scientific">Trichogramma kaykai</name>
    <dbReference type="NCBI Taxonomy" id="54128"/>
    <lineage>
        <taxon>Eukaryota</taxon>
        <taxon>Metazoa</taxon>
        <taxon>Ecdysozoa</taxon>
        <taxon>Arthropoda</taxon>
        <taxon>Hexapoda</taxon>
        <taxon>Insecta</taxon>
        <taxon>Pterygota</taxon>
        <taxon>Neoptera</taxon>
        <taxon>Endopterygota</taxon>
        <taxon>Hymenoptera</taxon>
        <taxon>Apocrita</taxon>
        <taxon>Proctotrupomorpha</taxon>
        <taxon>Chalcidoidea</taxon>
        <taxon>Trichogrammatidae</taxon>
        <taxon>Trichogramma</taxon>
    </lineage>
</organism>
<dbReference type="PANTHER" id="PTHR45618">
    <property type="entry name" value="MITOCHONDRIAL DICARBOXYLATE CARRIER-RELATED"/>
    <property type="match status" value="1"/>
</dbReference>
<feature type="transmembrane region" description="Helical" evidence="10">
    <location>
        <begin position="93"/>
        <end position="111"/>
    </location>
</feature>
<feature type="transmembrane region" description="Helical" evidence="10">
    <location>
        <begin position="6"/>
        <end position="27"/>
    </location>
</feature>
<dbReference type="Proteomes" id="UP001627154">
    <property type="component" value="Unassembled WGS sequence"/>
</dbReference>
<evidence type="ECO:0000256" key="2">
    <source>
        <dbReference type="ARBA" id="ARBA00006375"/>
    </source>
</evidence>
<evidence type="ECO:0000256" key="3">
    <source>
        <dbReference type="ARBA" id="ARBA00022448"/>
    </source>
</evidence>
<evidence type="ECO:0000313" key="12">
    <source>
        <dbReference type="Proteomes" id="UP001627154"/>
    </source>
</evidence>
<evidence type="ECO:0000313" key="11">
    <source>
        <dbReference type="EMBL" id="KAL3404626.1"/>
    </source>
</evidence>
<dbReference type="PROSITE" id="PS50920">
    <property type="entry name" value="SOLCAR"/>
    <property type="match status" value="1"/>
</dbReference>
<keyword evidence="4 8" id="KW-0812">Transmembrane</keyword>